<accession>A0A0K2UC19</accession>
<reference evidence="1" key="1">
    <citation type="submission" date="2014-05" db="EMBL/GenBank/DDBJ databases">
        <authorList>
            <person name="Chronopoulou M."/>
        </authorList>
    </citation>
    <scope>NUCLEOTIDE SEQUENCE</scope>
    <source>
        <tissue evidence="1">Whole organism</tissue>
    </source>
</reference>
<organism evidence="1">
    <name type="scientific">Lepeophtheirus salmonis</name>
    <name type="common">Salmon louse</name>
    <name type="synonym">Caligus salmonis</name>
    <dbReference type="NCBI Taxonomy" id="72036"/>
    <lineage>
        <taxon>Eukaryota</taxon>
        <taxon>Metazoa</taxon>
        <taxon>Ecdysozoa</taxon>
        <taxon>Arthropoda</taxon>
        <taxon>Crustacea</taxon>
        <taxon>Multicrustacea</taxon>
        <taxon>Hexanauplia</taxon>
        <taxon>Copepoda</taxon>
        <taxon>Siphonostomatoida</taxon>
        <taxon>Caligidae</taxon>
        <taxon>Lepeophtheirus</taxon>
    </lineage>
</organism>
<dbReference type="AlphaFoldDB" id="A0A0K2UC19"/>
<protein>
    <submittedName>
        <fullName evidence="1">Uncharacterized protein</fullName>
    </submittedName>
</protein>
<evidence type="ECO:0000313" key="1">
    <source>
        <dbReference type="EMBL" id="CDW35487.1"/>
    </source>
</evidence>
<proteinExistence type="predicted"/>
<sequence length="88" mass="10422">MANEKVNTDVYYKVFWYHVLPLLKSTFPRDNYLFTQDVEISAAFMQGENGCLLAGRLLTFFLTQREPPLFRAFCRPRRTRLLTRMSIP</sequence>
<name>A0A0K2UC19_LEPSM</name>
<dbReference type="EMBL" id="HACA01018126">
    <property type="protein sequence ID" value="CDW35487.1"/>
    <property type="molecule type" value="Transcribed_RNA"/>
</dbReference>